<evidence type="ECO:0000259" key="7">
    <source>
        <dbReference type="PROSITE" id="PS50158"/>
    </source>
</evidence>
<evidence type="ECO:0000256" key="4">
    <source>
        <dbReference type="ARBA" id="ARBA00022833"/>
    </source>
</evidence>
<dbReference type="Gene3D" id="4.10.60.10">
    <property type="entry name" value="Zinc finger, CCHC-type"/>
    <property type="match status" value="3"/>
</dbReference>
<keyword evidence="1" id="KW-0479">Metal-binding</keyword>
<keyword evidence="2" id="KW-0677">Repeat</keyword>
<keyword evidence="4" id="KW-0862">Zinc</keyword>
<protein>
    <submittedName>
        <fullName evidence="8">Oidioi.mRNA.OKI2018_I69.chr2.g3969.t1.cds</fullName>
    </submittedName>
</protein>
<evidence type="ECO:0000256" key="6">
    <source>
        <dbReference type="SAM" id="MobiDB-lite"/>
    </source>
</evidence>
<feature type="domain" description="CCHC-type" evidence="7">
    <location>
        <begin position="45"/>
        <end position="60"/>
    </location>
</feature>
<dbReference type="PROSITE" id="PS50158">
    <property type="entry name" value="ZF_CCHC"/>
    <property type="match status" value="4"/>
</dbReference>
<gene>
    <name evidence="8" type="ORF">OKIOD_LOCUS12734</name>
</gene>
<evidence type="ECO:0000313" key="8">
    <source>
        <dbReference type="EMBL" id="CAG5109432.1"/>
    </source>
</evidence>
<name>A0ABN7T044_OIKDI</name>
<evidence type="ECO:0000256" key="2">
    <source>
        <dbReference type="ARBA" id="ARBA00022737"/>
    </source>
</evidence>
<dbReference type="PANTHER" id="PTHR47103">
    <property type="entry name" value="DNA-BINDING PROTEIN"/>
    <property type="match status" value="1"/>
</dbReference>
<dbReference type="Proteomes" id="UP001158576">
    <property type="component" value="Chromosome 2"/>
</dbReference>
<feature type="domain" description="CCHC-type" evidence="7">
    <location>
        <begin position="73"/>
        <end position="87"/>
    </location>
</feature>
<organism evidence="8 9">
    <name type="scientific">Oikopleura dioica</name>
    <name type="common">Tunicate</name>
    <dbReference type="NCBI Taxonomy" id="34765"/>
    <lineage>
        <taxon>Eukaryota</taxon>
        <taxon>Metazoa</taxon>
        <taxon>Chordata</taxon>
        <taxon>Tunicata</taxon>
        <taxon>Appendicularia</taxon>
        <taxon>Copelata</taxon>
        <taxon>Oikopleuridae</taxon>
        <taxon>Oikopleura</taxon>
    </lineage>
</organism>
<keyword evidence="9" id="KW-1185">Reference proteome</keyword>
<feature type="domain" description="CCHC-type" evidence="7">
    <location>
        <begin position="27"/>
        <end position="40"/>
    </location>
</feature>
<evidence type="ECO:0000256" key="3">
    <source>
        <dbReference type="ARBA" id="ARBA00022771"/>
    </source>
</evidence>
<dbReference type="InterPro" id="IPR025836">
    <property type="entry name" value="Zn_knuckle_CX2CX4HX4C"/>
</dbReference>
<dbReference type="EMBL" id="OU015567">
    <property type="protein sequence ID" value="CAG5109432.1"/>
    <property type="molecule type" value="Genomic_DNA"/>
</dbReference>
<dbReference type="SUPFAM" id="SSF57756">
    <property type="entry name" value="Retrovirus zinc finger-like domains"/>
    <property type="match status" value="3"/>
</dbReference>
<sequence length="130" mass="15225">MNGHRTIDCQKLKNRFAWELEKSNAICYRCNKKGHKANYCDTTDCNYCGKYGHLQKDCRKLKERARKADIGLCYNCGEAGHKLYQCPYRTRERQQSESDEDNKDGYESGITCWSCGRRGHKRAQCPRENE</sequence>
<dbReference type="Pfam" id="PF14392">
    <property type="entry name" value="zf-CCHC_4"/>
    <property type="match status" value="1"/>
</dbReference>
<feature type="domain" description="CCHC-type" evidence="7">
    <location>
        <begin position="112"/>
        <end position="127"/>
    </location>
</feature>
<feature type="region of interest" description="Disordered" evidence="6">
    <location>
        <begin position="90"/>
        <end position="111"/>
    </location>
</feature>
<keyword evidence="3 5" id="KW-0863">Zinc-finger</keyword>
<dbReference type="InterPro" id="IPR036875">
    <property type="entry name" value="Znf_CCHC_sf"/>
</dbReference>
<dbReference type="SMART" id="SM00343">
    <property type="entry name" value="ZnF_C2HC"/>
    <property type="match status" value="4"/>
</dbReference>
<dbReference type="Pfam" id="PF00098">
    <property type="entry name" value="zf-CCHC"/>
    <property type="match status" value="3"/>
</dbReference>
<dbReference type="PANTHER" id="PTHR47103:SF8">
    <property type="entry name" value="DNA-BINDING PROTEIN"/>
    <property type="match status" value="1"/>
</dbReference>
<proteinExistence type="predicted"/>
<accession>A0ABN7T044</accession>
<reference evidence="8 9" key="1">
    <citation type="submission" date="2021-04" db="EMBL/GenBank/DDBJ databases">
        <authorList>
            <person name="Bliznina A."/>
        </authorList>
    </citation>
    <scope>NUCLEOTIDE SEQUENCE [LARGE SCALE GENOMIC DNA]</scope>
</reference>
<evidence type="ECO:0000256" key="1">
    <source>
        <dbReference type="ARBA" id="ARBA00022723"/>
    </source>
</evidence>
<evidence type="ECO:0000313" key="9">
    <source>
        <dbReference type="Proteomes" id="UP001158576"/>
    </source>
</evidence>
<dbReference type="InterPro" id="IPR001878">
    <property type="entry name" value="Znf_CCHC"/>
</dbReference>
<evidence type="ECO:0000256" key="5">
    <source>
        <dbReference type="PROSITE-ProRule" id="PRU00047"/>
    </source>
</evidence>